<accession>A0A5C6QQR0</accession>
<dbReference type="Gene3D" id="2.60.40.650">
    <property type="match status" value="1"/>
</dbReference>
<keyword evidence="9" id="KW-1185">Reference proteome</keyword>
<dbReference type="OrthoDB" id="9795587at2"/>
<keyword evidence="3" id="KW-0479">Metal-binding</keyword>
<comment type="caution">
    <text evidence="8">The sequence shown here is derived from an EMBL/GenBank/DDBJ whole genome shotgun (WGS) entry which is preliminary data.</text>
</comment>
<reference evidence="8 9" key="1">
    <citation type="submission" date="2019-07" db="EMBL/GenBank/DDBJ databases">
        <title>Genomes of sea-ice associated Colwellia species.</title>
        <authorList>
            <person name="Bowman J.P."/>
        </authorList>
    </citation>
    <scope>NUCLEOTIDE SEQUENCE [LARGE SCALE GENOMIC DNA]</scope>
    <source>
        <strain evidence="8 9">ACAM 459</strain>
    </source>
</reference>
<dbReference type="PRINTS" id="PR00407">
    <property type="entry name" value="EUMOPTERIN"/>
</dbReference>
<dbReference type="GO" id="GO:0008482">
    <property type="term" value="F:sulfite oxidase activity"/>
    <property type="evidence" value="ECO:0007669"/>
    <property type="project" value="TreeGrafter"/>
</dbReference>
<dbReference type="InterPro" id="IPR014756">
    <property type="entry name" value="Ig_E-set"/>
</dbReference>
<dbReference type="GO" id="GO:0030151">
    <property type="term" value="F:molybdenum ion binding"/>
    <property type="evidence" value="ECO:0007669"/>
    <property type="project" value="InterPro"/>
</dbReference>
<dbReference type="SUPFAM" id="SSF81296">
    <property type="entry name" value="E set domains"/>
    <property type="match status" value="1"/>
</dbReference>
<dbReference type="InterPro" id="IPR000572">
    <property type="entry name" value="OxRdtase_Mopterin-bd_dom"/>
</dbReference>
<feature type="chain" id="PRO_5022928061" evidence="5">
    <location>
        <begin position="35"/>
        <end position="414"/>
    </location>
</feature>
<feature type="domain" description="Moybdenum cofactor oxidoreductase dimerisation" evidence="7">
    <location>
        <begin position="296"/>
        <end position="412"/>
    </location>
</feature>
<dbReference type="InterPro" id="IPR036374">
    <property type="entry name" value="OxRdtase_Mopterin-bd_sf"/>
</dbReference>
<dbReference type="RefSeq" id="WP_146784275.1">
    <property type="nucleotide sequence ID" value="NZ_VOLT01000002.1"/>
</dbReference>
<evidence type="ECO:0000256" key="3">
    <source>
        <dbReference type="ARBA" id="ARBA00022723"/>
    </source>
</evidence>
<dbReference type="Gene3D" id="3.90.420.10">
    <property type="entry name" value="Oxidoreductase, molybdopterin-binding domain"/>
    <property type="match status" value="1"/>
</dbReference>
<keyword evidence="2" id="KW-0500">Molybdenum</keyword>
<sequence length="414" mass="45127">MADNKVHLVQKSRRQFLRSAGMLALGASPLLSLAATDNNEGVSLAGGMRPLVKYPGKRDLILVHSRPPHLETPFSVFNESLITPNDAFYVRYHLANFPTEIDLNTYKLNVNGAVKKTLQLSLQELKSMAEPVEVVAVNQCSGNSRGYSSPRVFGAQLSNGAMGNARWTGIPLRTVLEKAGVSPEAMYVTFNGLDKPVLPTTPDFKKALNIDHALSAEPLLAWGMNGEDLPFLNGYPLKLIVPGYFGTYWVKHLSEITVLDTEFTGHDSYFMNTAYQLPDNDCLCITPGSTADKSRPISTLPVRSFMTNIAAGDTLPSAKPIELEGIAFDDGSGIKNVDISIDGGITWLTSTLGESLGRFSFRPWKLTVSFTQKGNALVMVRASNKNGEVQPLRASWNHGGYIRHAIESVAINVT</sequence>
<protein>
    <submittedName>
        <fullName evidence="8">Molybdopterin-dependent oxidoreductase</fullName>
    </submittedName>
</protein>
<keyword evidence="4" id="KW-0560">Oxidoreductase</keyword>
<evidence type="ECO:0000256" key="5">
    <source>
        <dbReference type="SAM" id="SignalP"/>
    </source>
</evidence>
<evidence type="ECO:0000313" key="8">
    <source>
        <dbReference type="EMBL" id="TWX70968.1"/>
    </source>
</evidence>
<dbReference type="SUPFAM" id="SSF56524">
    <property type="entry name" value="Oxidoreductase molybdopterin-binding domain"/>
    <property type="match status" value="1"/>
</dbReference>
<evidence type="ECO:0000313" key="9">
    <source>
        <dbReference type="Proteomes" id="UP000321822"/>
    </source>
</evidence>
<dbReference type="Proteomes" id="UP000321822">
    <property type="component" value="Unassembled WGS sequence"/>
</dbReference>
<dbReference type="PANTHER" id="PTHR19372">
    <property type="entry name" value="SULFITE REDUCTASE"/>
    <property type="match status" value="1"/>
</dbReference>
<evidence type="ECO:0000259" key="6">
    <source>
        <dbReference type="Pfam" id="PF00174"/>
    </source>
</evidence>
<evidence type="ECO:0000256" key="4">
    <source>
        <dbReference type="ARBA" id="ARBA00023002"/>
    </source>
</evidence>
<organism evidence="8 9">
    <name type="scientific">Colwellia demingiae</name>
    <dbReference type="NCBI Taxonomy" id="89401"/>
    <lineage>
        <taxon>Bacteria</taxon>
        <taxon>Pseudomonadati</taxon>
        <taxon>Pseudomonadota</taxon>
        <taxon>Gammaproteobacteria</taxon>
        <taxon>Alteromonadales</taxon>
        <taxon>Colwelliaceae</taxon>
        <taxon>Colwellia</taxon>
    </lineage>
</organism>
<dbReference type="AlphaFoldDB" id="A0A5C6QQR0"/>
<dbReference type="PROSITE" id="PS51318">
    <property type="entry name" value="TAT"/>
    <property type="match status" value="1"/>
</dbReference>
<evidence type="ECO:0000259" key="7">
    <source>
        <dbReference type="Pfam" id="PF03404"/>
    </source>
</evidence>
<gene>
    <name evidence="8" type="ORF">ESZ36_04825</name>
</gene>
<feature type="signal peptide" evidence="5">
    <location>
        <begin position="1"/>
        <end position="34"/>
    </location>
</feature>
<dbReference type="InterPro" id="IPR005066">
    <property type="entry name" value="MoCF_OxRdtse_dimer"/>
</dbReference>
<evidence type="ECO:0000256" key="1">
    <source>
        <dbReference type="ARBA" id="ARBA00001924"/>
    </source>
</evidence>
<keyword evidence="5" id="KW-0732">Signal</keyword>
<dbReference type="Pfam" id="PF00174">
    <property type="entry name" value="Oxidored_molyb"/>
    <property type="match status" value="1"/>
</dbReference>
<dbReference type="PANTHER" id="PTHR19372:SF7">
    <property type="entry name" value="SULFITE OXIDASE, MITOCHONDRIAL"/>
    <property type="match status" value="1"/>
</dbReference>
<name>A0A5C6QQR0_9GAMM</name>
<dbReference type="InterPro" id="IPR006311">
    <property type="entry name" value="TAT_signal"/>
</dbReference>
<dbReference type="FunFam" id="3.90.420.10:FF:000007">
    <property type="entry name" value="Sulfite:cytochrome c oxidoreductase subunit A"/>
    <property type="match status" value="1"/>
</dbReference>
<proteinExistence type="predicted"/>
<dbReference type="GO" id="GO:0020037">
    <property type="term" value="F:heme binding"/>
    <property type="evidence" value="ECO:0007669"/>
    <property type="project" value="TreeGrafter"/>
</dbReference>
<comment type="cofactor">
    <cofactor evidence="1">
        <name>Mo-molybdopterin</name>
        <dbReference type="ChEBI" id="CHEBI:71302"/>
    </cofactor>
</comment>
<dbReference type="GO" id="GO:0043546">
    <property type="term" value="F:molybdopterin cofactor binding"/>
    <property type="evidence" value="ECO:0007669"/>
    <property type="project" value="TreeGrafter"/>
</dbReference>
<dbReference type="EMBL" id="VOLT01000002">
    <property type="protein sequence ID" value="TWX70968.1"/>
    <property type="molecule type" value="Genomic_DNA"/>
</dbReference>
<dbReference type="GO" id="GO:0006790">
    <property type="term" value="P:sulfur compound metabolic process"/>
    <property type="evidence" value="ECO:0007669"/>
    <property type="project" value="TreeGrafter"/>
</dbReference>
<dbReference type="Pfam" id="PF03404">
    <property type="entry name" value="Mo-co_dimer"/>
    <property type="match status" value="1"/>
</dbReference>
<feature type="domain" description="Oxidoreductase molybdopterin-binding" evidence="6">
    <location>
        <begin position="98"/>
        <end position="266"/>
    </location>
</feature>
<evidence type="ECO:0000256" key="2">
    <source>
        <dbReference type="ARBA" id="ARBA00022505"/>
    </source>
</evidence>
<dbReference type="InterPro" id="IPR008335">
    <property type="entry name" value="Mopterin_OxRdtase_euk"/>
</dbReference>